<reference evidence="2 3" key="1">
    <citation type="journal article" date="2020" name="Nature">
        <title>Bacterial chemolithoautotrophy via manganese oxidation.</title>
        <authorList>
            <person name="Yu H."/>
            <person name="Leadbetter J.R."/>
        </authorList>
    </citation>
    <scope>NUCLEOTIDE SEQUENCE [LARGE SCALE GENOMIC DNA]</scope>
    <source>
        <strain evidence="2 3">RBP-1</strain>
    </source>
</reference>
<evidence type="ECO:0008006" key="4">
    <source>
        <dbReference type="Google" id="ProtNLM"/>
    </source>
</evidence>
<proteinExistence type="predicted"/>
<name>A0A7X6I7F4_9BURK</name>
<accession>A0A7X6I7F4</accession>
<dbReference type="RefSeq" id="WP_168108461.1">
    <property type="nucleotide sequence ID" value="NZ_VTOX01000006.1"/>
</dbReference>
<gene>
    <name evidence="2" type="ORF">RAMLITH_16000</name>
</gene>
<dbReference type="EMBL" id="VTOX01000006">
    <property type="protein sequence ID" value="NKE67328.1"/>
    <property type="molecule type" value="Genomic_DNA"/>
</dbReference>
<protein>
    <recommendedName>
        <fullName evidence="4">DUF4124 domain-containing protein</fullName>
    </recommendedName>
</protein>
<evidence type="ECO:0000313" key="3">
    <source>
        <dbReference type="Proteomes" id="UP000521868"/>
    </source>
</evidence>
<organism evidence="2 3">
    <name type="scientific">Ramlibacter lithotrophicus</name>
    <dbReference type="NCBI Taxonomy" id="2606681"/>
    <lineage>
        <taxon>Bacteria</taxon>
        <taxon>Pseudomonadati</taxon>
        <taxon>Pseudomonadota</taxon>
        <taxon>Betaproteobacteria</taxon>
        <taxon>Burkholderiales</taxon>
        <taxon>Comamonadaceae</taxon>
        <taxon>Ramlibacter</taxon>
    </lineage>
</organism>
<keyword evidence="3" id="KW-1185">Reference proteome</keyword>
<sequence length="148" mass="16407">MSINPNLLVLIALACAGAALPAAAQTVYKCGYGSAVKYSDRPCTGRIVDTADAPVPARANPRQVDVRRLRENRILAQSLRRRPGETVPQFELRRRRAAMLAPDRAECARLDTRMPVEAARMDNPDPHEVSSAAAALEQSRRRFRELRC</sequence>
<feature type="chain" id="PRO_5031073108" description="DUF4124 domain-containing protein" evidence="1">
    <location>
        <begin position="25"/>
        <end position="148"/>
    </location>
</feature>
<keyword evidence="1" id="KW-0732">Signal</keyword>
<evidence type="ECO:0000313" key="2">
    <source>
        <dbReference type="EMBL" id="NKE67328.1"/>
    </source>
</evidence>
<dbReference type="Proteomes" id="UP000521868">
    <property type="component" value="Unassembled WGS sequence"/>
</dbReference>
<evidence type="ECO:0000256" key="1">
    <source>
        <dbReference type="SAM" id="SignalP"/>
    </source>
</evidence>
<comment type="caution">
    <text evidence="2">The sequence shown here is derived from an EMBL/GenBank/DDBJ whole genome shotgun (WGS) entry which is preliminary data.</text>
</comment>
<feature type="signal peptide" evidence="1">
    <location>
        <begin position="1"/>
        <end position="24"/>
    </location>
</feature>
<dbReference type="AlphaFoldDB" id="A0A7X6I7F4"/>